<evidence type="ECO:0000256" key="1">
    <source>
        <dbReference type="SAM" id="MobiDB-lite"/>
    </source>
</evidence>
<dbReference type="Gene3D" id="3.40.50.410">
    <property type="entry name" value="von Willebrand factor, type A domain"/>
    <property type="match status" value="1"/>
</dbReference>
<proteinExistence type="predicted"/>
<feature type="compositionally biased region" description="Polar residues" evidence="1">
    <location>
        <begin position="1"/>
        <end position="12"/>
    </location>
</feature>
<dbReference type="InterPro" id="IPR017802">
    <property type="entry name" value="VWFA-rel_acidobac-type"/>
</dbReference>
<organism evidence="2 3">
    <name type="scientific">Alloacidobacterium dinghuense</name>
    <dbReference type="NCBI Taxonomy" id="2763107"/>
    <lineage>
        <taxon>Bacteria</taxon>
        <taxon>Pseudomonadati</taxon>
        <taxon>Acidobacteriota</taxon>
        <taxon>Terriglobia</taxon>
        <taxon>Terriglobales</taxon>
        <taxon>Acidobacteriaceae</taxon>
        <taxon>Alloacidobacterium</taxon>
    </lineage>
</organism>
<dbReference type="Proteomes" id="UP000515312">
    <property type="component" value="Chromosome"/>
</dbReference>
<sequence length="416" mass="44522">MLGGFQQQQQSIPDAPAPQAAGDLSGLRNQVAPGKATSPDAVQATPPPTAPPPSQTSSSSDAQPTPQQDNTPQQESPEIPKAGDSGAFLIRTGITYVDVPVTVRDKKHQLVAGLTWRQFKIFEDGVRQRIAFFSVDPRPISTAFVIDQSLPSDVMAKVNQSLSAVTGAFTPADTVAIFAYNSGTSMVSDFTGAQGARLPAAFEKAKSSGRDMGVVSPGGPLDNGMTINGKQVDPNLSPQRGNAGFIVIPKEIHPLNDAILAAAKVLAQQPKERRKVLYVISDGKESGSKASYKEVVRYLLTNNISVYGTLVGDSAMWGVGYLDKWHIPLLPTMRDNIMPKYALATGGALESQFSENGIQTSFAKITDSVRSAYTLGYYTRAGVMSDRFHKITVNVEVPNLEVTAKDGYYPSASMRQ</sequence>
<dbReference type="KEGG" id="adin:H7849_23140"/>
<dbReference type="EMBL" id="CP060394">
    <property type="protein sequence ID" value="QNI35143.1"/>
    <property type="molecule type" value="Genomic_DNA"/>
</dbReference>
<gene>
    <name evidence="2" type="ORF">H7849_23140</name>
</gene>
<accession>A0A7G8BRH3</accession>
<evidence type="ECO:0000313" key="2">
    <source>
        <dbReference type="EMBL" id="QNI35143.1"/>
    </source>
</evidence>
<evidence type="ECO:0000313" key="3">
    <source>
        <dbReference type="Proteomes" id="UP000515312"/>
    </source>
</evidence>
<dbReference type="NCBIfam" id="TIGR03436">
    <property type="entry name" value="acidobact_VWFA"/>
    <property type="match status" value="1"/>
</dbReference>
<dbReference type="SUPFAM" id="SSF53300">
    <property type="entry name" value="vWA-like"/>
    <property type="match status" value="1"/>
</dbReference>
<name>A0A7G8BRH3_9BACT</name>
<protein>
    <submittedName>
        <fullName evidence="2">VWA domain-containing protein</fullName>
    </submittedName>
</protein>
<feature type="compositionally biased region" description="Pro residues" evidence="1">
    <location>
        <begin position="45"/>
        <end position="54"/>
    </location>
</feature>
<dbReference type="InterPro" id="IPR036465">
    <property type="entry name" value="vWFA_dom_sf"/>
</dbReference>
<reference evidence="2 3" key="1">
    <citation type="submission" date="2020-08" db="EMBL/GenBank/DDBJ databases">
        <title>Edaphobacter telluris sp. nov. and Acidobacterium dinghuensis sp. nov., two acidobacteria isolated from forest soil.</title>
        <authorList>
            <person name="Fu J."/>
            <person name="Qiu L."/>
        </authorList>
    </citation>
    <scope>NUCLEOTIDE SEQUENCE [LARGE SCALE GENOMIC DNA]</scope>
    <source>
        <strain evidence="2">4Y35</strain>
    </source>
</reference>
<dbReference type="AlphaFoldDB" id="A0A7G8BRH3"/>
<feature type="compositionally biased region" description="Low complexity" evidence="1">
    <location>
        <begin position="55"/>
        <end position="74"/>
    </location>
</feature>
<keyword evidence="3" id="KW-1185">Reference proteome</keyword>
<feature type="region of interest" description="Disordered" evidence="1">
    <location>
        <begin position="1"/>
        <end position="84"/>
    </location>
</feature>